<dbReference type="SUPFAM" id="SSF53850">
    <property type="entry name" value="Periplasmic binding protein-like II"/>
    <property type="match status" value="1"/>
</dbReference>
<evidence type="ECO:0000313" key="2">
    <source>
        <dbReference type="EMBL" id="TDQ44817.1"/>
    </source>
</evidence>
<dbReference type="RefSeq" id="WP_133595736.1">
    <property type="nucleotide sequence ID" value="NZ_SNYL01000002.1"/>
</dbReference>
<dbReference type="Proteomes" id="UP000295510">
    <property type="component" value="Unassembled WGS sequence"/>
</dbReference>
<evidence type="ECO:0000313" key="3">
    <source>
        <dbReference type="Proteomes" id="UP000295510"/>
    </source>
</evidence>
<dbReference type="OrthoDB" id="186379at2"/>
<sequence length="274" mass="29887">MRLTHSWCCRGLLLGWLLWLGAVAHAQTLVLASTTSTEQSGLLRYLLPQFRQATGIDVKVVALGTGQALDMARRGDADVLLVHDPQGEARLVAEGFALDRREVMRNDYLLVGPRADPAGARGADIVQALQRVAAAQAPFVSRGDRSGTHAAEERFWHWGGSGRPAGRWYRACGCGMGQALNIAAAGNAYVLTDRATWMSFRNRQGLEVLVEGDERLLNPYSVLRVDPARHPHVRQAEARAFVDWLTGTQGQRAIARFRIDGQTVFVPVAIAPGS</sequence>
<keyword evidence="3" id="KW-1185">Reference proteome</keyword>
<dbReference type="EMBL" id="SNYL01000002">
    <property type="protein sequence ID" value="TDQ44817.1"/>
    <property type="molecule type" value="Genomic_DNA"/>
</dbReference>
<accession>A0A4V3D6Q2</accession>
<comment type="caution">
    <text evidence="2">The sequence shown here is derived from an EMBL/GenBank/DDBJ whole genome shotgun (WGS) entry which is preliminary data.</text>
</comment>
<dbReference type="Gene3D" id="3.40.190.10">
    <property type="entry name" value="Periplasmic binding protein-like II"/>
    <property type="match status" value="2"/>
</dbReference>
<evidence type="ECO:0000259" key="1">
    <source>
        <dbReference type="Pfam" id="PF12849"/>
    </source>
</evidence>
<protein>
    <submittedName>
        <fullName evidence="2">Tungstate transport system substrate-binding protein</fullName>
    </submittedName>
</protein>
<name>A0A4V3D6Q2_9BURK</name>
<gene>
    <name evidence="2" type="ORF">DFR43_102160</name>
</gene>
<dbReference type="InterPro" id="IPR052738">
    <property type="entry name" value="ABC-Tungstate_binding"/>
</dbReference>
<dbReference type="InterPro" id="IPR024370">
    <property type="entry name" value="PBP_domain"/>
</dbReference>
<dbReference type="PANTHER" id="PTHR37945:SF1">
    <property type="entry name" value="EXTRACELLULAR TUNGSTATE BINDING PROTEIN"/>
    <property type="match status" value="1"/>
</dbReference>
<feature type="domain" description="PBP" evidence="1">
    <location>
        <begin position="24"/>
        <end position="246"/>
    </location>
</feature>
<dbReference type="Pfam" id="PF12849">
    <property type="entry name" value="PBP_like_2"/>
    <property type="match status" value="1"/>
</dbReference>
<dbReference type="AlphaFoldDB" id="A0A4V3D6Q2"/>
<dbReference type="PANTHER" id="PTHR37945">
    <property type="entry name" value="EXTRACELLULAR TUNGSTATE BINDING PROTEIN"/>
    <property type="match status" value="1"/>
</dbReference>
<reference evidence="2 3" key="1">
    <citation type="submission" date="2019-03" db="EMBL/GenBank/DDBJ databases">
        <title>Genomic Encyclopedia of Type Strains, Phase IV (KMG-IV): sequencing the most valuable type-strain genomes for metagenomic binning, comparative biology and taxonomic classification.</title>
        <authorList>
            <person name="Goeker M."/>
        </authorList>
    </citation>
    <scope>NUCLEOTIDE SEQUENCE [LARGE SCALE GENOMIC DNA]</scope>
    <source>
        <strain evidence="2 3">DSM 19605</strain>
    </source>
</reference>
<proteinExistence type="predicted"/>
<organism evidence="2 3">
    <name type="scientific">Tepidicella xavieri</name>
    <dbReference type="NCBI Taxonomy" id="360241"/>
    <lineage>
        <taxon>Bacteria</taxon>
        <taxon>Pseudomonadati</taxon>
        <taxon>Pseudomonadota</taxon>
        <taxon>Betaproteobacteria</taxon>
        <taxon>Burkholderiales</taxon>
        <taxon>Tepidicella</taxon>
    </lineage>
</organism>